<dbReference type="SMART" id="SM00369">
    <property type="entry name" value="LRR_TYP"/>
    <property type="match status" value="2"/>
</dbReference>
<dbReference type="PANTHER" id="PTHR48051:SF1">
    <property type="entry name" value="RAS SUPPRESSOR PROTEIN 1"/>
    <property type="match status" value="1"/>
</dbReference>
<gene>
    <name evidence="4" type="primary">RvY_08501-1</name>
    <name evidence="4" type="synonym">RvY_08501.1</name>
    <name evidence="4" type="ORF">RvY_08501</name>
</gene>
<dbReference type="InterPro" id="IPR003591">
    <property type="entry name" value="Leu-rich_rpt_typical-subtyp"/>
</dbReference>
<dbReference type="GO" id="GO:0005737">
    <property type="term" value="C:cytoplasm"/>
    <property type="evidence" value="ECO:0007669"/>
    <property type="project" value="TreeGrafter"/>
</dbReference>
<dbReference type="Proteomes" id="UP000186922">
    <property type="component" value="Unassembled WGS sequence"/>
</dbReference>
<dbReference type="EMBL" id="BDGG01000004">
    <property type="protein sequence ID" value="GAU97149.1"/>
    <property type="molecule type" value="Genomic_DNA"/>
</dbReference>
<feature type="region of interest" description="Disordered" evidence="3">
    <location>
        <begin position="34"/>
        <end position="70"/>
    </location>
</feature>
<feature type="compositionally biased region" description="Basic and acidic residues" evidence="3">
    <location>
        <begin position="263"/>
        <end position="293"/>
    </location>
</feature>
<feature type="region of interest" description="Disordered" evidence="3">
    <location>
        <begin position="206"/>
        <end position="246"/>
    </location>
</feature>
<proteinExistence type="predicted"/>
<protein>
    <submittedName>
        <fullName evidence="4">Uncharacterized protein</fullName>
    </submittedName>
</protein>
<evidence type="ECO:0000256" key="3">
    <source>
        <dbReference type="SAM" id="MobiDB-lite"/>
    </source>
</evidence>
<sequence length="623" mass="70580">MEHCRLNDDCECIRDDELDTVNKVRHDHIRHTFYANSKTQRQREHGPSQLYSHKHHHPHHDNGKRQRHRQGSEMFTAISPELLKAALVKHGGIHKPHRPWKLDKKSLQEIYAIHAELPAEVLDGSSRSEEQLVKPVCRSPYARPEHVKPTRSKSGVHVKRDPNAKLHSKLERSLRQNLVSVSEAQKYGRTGKLESDSAGNRTARIGTEFDGEANDAERGLQNADTGRDTEGKRGSLHGTSSNPVSYEPFFITDTYVEGFSDFDEYKDGPAEPGQLKDPRADRASATDAKESQRRSRKGTQEVAKADDEAVPSSGKTSLTTLHLNDPFHQEVTMHTSDPILVSINAPPPFPAHLIDPSTTHSSNLTPLQHDARLKAIIAESKGAHIHDKRNSVRPSPAVVVPVLPVEHQVDVAPVMTAKEMEEWVKRDSLLFTIDIKQVDKHEDKVPKGKIKVEQKDERITGLDKPEEKVVADRRFKDILEEILLPNGKKWAELCRAEFPDNVMWKTDGNLASLIVTYVECCVTHGKKLSLKEMPSSIFYLRNLTILRARNNPMIVIDDHISKLKSLRYLVLSFCLFTEIPSSLFALTGLEILDVSYNLLRHMPREIMKMRYEKPNASTYFVTD</sequence>
<keyword evidence="2" id="KW-0677">Repeat</keyword>
<comment type="caution">
    <text evidence="4">The sequence shown here is derived from an EMBL/GenBank/DDBJ whole genome shotgun (WGS) entry which is preliminary data.</text>
</comment>
<dbReference type="PANTHER" id="PTHR48051">
    <property type="match status" value="1"/>
</dbReference>
<dbReference type="STRING" id="947166.A0A1D1V607"/>
<evidence type="ECO:0000256" key="2">
    <source>
        <dbReference type="ARBA" id="ARBA00022737"/>
    </source>
</evidence>
<name>A0A1D1V607_RAMVA</name>
<evidence type="ECO:0000313" key="5">
    <source>
        <dbReference type="Proteomes" id="UP000186922"/>
    </source>
</evidence>
<dbReference type="SUPFAM" id="SSF52058">
    <property type="entry name" value="L domain-like"/>
    <property type="match status" value="1"/>
</dbReference>
<feature type="region of interest" description="Disordered" evidence="3">
    <location>
        <begin position="142"/>
        <end position="173"/>
    </location>
</feature>
<organism evidence="4 5">
    <name type="scientific">Ramazzottius varieornatus</name>
    <name type="common">Water bear</name>
    <name type="synonym">Tardigrade</name>
    <dbReference type="NCBI Taxonomy" id="947166"/>
    <lineage>
        <taxon>Eukaryota</taxon>
        <taxon>Metazoa</taxon>
        <taxon>Ecdysozoa</taxon>
        <taxon>Tardigrada</taxon>
        <taxon>Eutardigrada</taxon>
        <taxon>Parachela</taxon>
        <taxon>Hypsibioidea</taxon>
        <taxon>Ramazzottiidae</taxon>
        <taxon>Ramazzottius</taxon>
    </lineage>
</organism>
<keyword evidence="1" id="KW-0433">Leucine-rich repeat</keyword>
<dbReference type="AlphaFoldDB" id="A0A1D1V607"/>
<reference evidence="4 5" key="1">
    <citation type="journal article" date="2016" name="Nat. Commun.">
        <title>Extremotolerant tardigrade genome and improved radiotolerance of human cultured cells by tardigrade-unique protein.</title>
        <authorList>
            <person name="Hashimoto T."/>
            <person name="Horikawa D.D."/>
            <person name="Saito Y."/>
            <person name="Kuwahara H."/>
            <person name="Kozuka-Hata H."/>
            <person name="Shin-I T."/>
            <person name="Minakuchi Y."/>
            <person name="Ohishi K."/>
            <person name="Motoyama A."/>
            <person name="Aizu T."/>
            <person name="Enomoto A."/>
            <person name="Kondo K."/>
            <person name="Tanaka S."/>
            <person name="Hara Y."/>
            <person name="Koshikawa S."/>
            <person name="Sagara H."/>
            <person name="Miura T."/>
            <person name="Yokobori S."/>
            <person name="Miyagawa K."/>
            <person name="Suzuki Y."/>
            <person name="Kubo T."/>
            <person name="Oyama M."/>
            <person name="Kohara Y."/>
            <person name="Fujiyama A."/>
            <person name="Arakawa K."/>
            <person name="Katayama T."/>
            <person name="Toyoda A."/>
            <person name="Kunieda T."/>
        </authorList>
    </citation>
    <scope>NUCLEOTIDE SEQUENCE [LARGE SCALE GENOMIC DNA]</scope>
    <source>
        <strain evidence="4 5">YOKOZUNA-1</strain>
    </source>
</reference>
<evidence type="ECO:0000313" key="4">
    <source>
        <dbReference type="EMBL" id="GAU97149.1"/>
    </source>
</evidence>
<accession>A0A1D1V607</accession>
<dbReference type="InterPro" id="IPR032675">
    <property type="entry name" value="LRR_dom_sf"/>
</dbReference>
<feature type="compositionally biased region" description="Basic and acidic residues" evidence="3">
    <location>
        <begin position="158"/>
        <end position="173"/>
    </location>
</feature>
<feature type="region of interest" description="Disordered" evidence="3">
    <location>
        <begin position="262"/>
        <end position="319"/>
    </location>
</feature>
<dbReference type="InterPro" id="IPR050216">
    <property type="entry name" value="LRR_domain-containing"/>
</dbReference>
<dbReference type="OrthoDB" id="660555at2759"/>
<evidence type="ECO:0000256" key="1">
    <source>
        <dbReference type="ARBA" id="ARBA00022614"/>
    </source>
</evidence>
<dbReference type="Gene3D" id="3.80.10.10">
    <property type="entry name" value="Ribonuclease Inhibitor"/>
    <property type="match status" value="1"/>
</dbReference>
<keyword evidence="5" id="KW-1185">Reference proteome</keyword>